<dbReference type="EMBL" id="MN739536">
    <property type="protein sequence ID" value="QHT11677.1"/>
    <property type="molecule type" value="Genomic_DNA"/>
</dbReference>
<organism evidence="1">
    <name type="scientific">viral metagenome</name>
    <dbReference type="NCBI Taxonomy" id="1070528"/>
    <lineage>
        <taxon>unclassified sequences</taxon>
        <taxon>metagenomes</taxon>
        <taxon>organismal metagenomes</taxon>
    </lineage>
</organism>
<proteinExistence type="predicted"/>
<accession>A0A6C0D577</accession>
<name>A0A6C0D577_9ZZZZ</name>
<reference evidence="1" key="1">
    <citation type="journal article" date="2020" name="Nature">
        <title>Giant virus diversity and host interactions through global metagenomics.</title>
        <authorList>
            <person name="Schulz F."/>
            <person name="Roux S."/>
            <person name="Paez-Espino D."/>
            <person name="Jungbluth S."/>
            <person name="Walsh D.A."/>
            <person name="Denef V.J."/>
            <person name="McMahon K.D."/>
            <person name="Konstantinidis K.T."/>
            <person name="Eloe-Fadrosh E.A."/>
            <person name="Kyrpides N.C."/>
            <person name="Woyke T."/>
        </authorList>
    </citation>
    <scope>NUCLEOTIDE SEQUENCE</scope>
    <source>
        <strain evidence="1">GVMAG-M-3300023174-116</strain>
    </source>
</reference>
<sequence>MPSIVLKRINKEIENYNAKAYLTTSESAGFTKHLLNYLAGLTLELSIMSISNKDEYFLLIKDANNAQILQLAYPEYYPFKPYSVLSYRSPIINAKNEMVKNEMSYYKYLIAVNNAIKHKDKTIYKFFYKNLYGHEPLFLNLGNNDCYCCNSNTCQNIWSPSLTINSIILEQLEVRFIETYCTKVGYNYLSNIYNNLMHSVLGKLPEEIISAILK</sequence>
<evidence type="ECO:0000313" key="1">
    <source>
        <dbReference type="EMBL" id="QHT11677.1"/>
    </source>
</evidence>
<dbReference type="AlphaFoldDB" id="A0A6C0D577"/>
<protein>
    <submittedName>
        <fullName evidence="1">Uncharacterized protein</fullName>
    </submittedName>
</protein>